<dbReference type="InterPro" id="IPR009581">
    <property type="entry name" value="FAM20_C"/>
</dbReference>
<evidence type="ECO:0000256" key="2">
    <source>
        <dbReference type="ARBA" id="ARBA00006557"/>
    </source>
</evidence>
<keyword evidence="9" id="KW-1133">Transmembrane helix</keyword>
<evidence type="ECO:0000256" key="9">
    <source>
        <dbReference type="SAM" id="Phobius"/>
    </source>
</evidence>
<dbReference type="GO" id="GO:0005794">
    <property type="term" value="C:Golgi apparatus"/>
    <property type="evidence" value="ECO:0007669"/>
    <property type="project" value="UniProtKB-SubCell"/>
</dbReference>
<keyword evidence="12" id="KW-1185">Reference proteome</keyword>
<dbReference type="Pfam" id="PF06702">
    <property type="entry name" value="Fam20C"/>
    <property type="match status" value="1"/>
</dbReference>
<gene>
    <name evidence="11" type="ORF">BEMITA_LOCUS4935</name>
</gene>
<comment type="similarity">
    <text evidence="2">Belongs to the FAM20 family.</text>
</comment>
<feature type="active site" evidence="6">
    <location>
        <position position="337"/>
    </location>
</feature>
<feature type="binding site" evidence="7">
    <location>
        <position position="169"/>
    </location>
    <ligand>
        <name>ATP</name>
        <dbReference type="ChEBI" id="CHEBI:30616"/>
    </ligand>
</feature>
<dbReference type="GO" id="GO:0005524">
    <property type="term" value="F:ATP binding"/>
    <property type="evidence" value="ECO:0007669"/>
    <property type="project" value="UniProtKB-KW"/>
</dbReference>
<dbReference type="GO" id="GO:0016773">
    <property type="term" value="F:phosphotransferase activity, alcohol group as acceptor"/>
    <property type="evidence" value="ECO:0007669"/>
    <property type="project" value="TreeGrafter"/>
</dbReference>
<comment type="subcellular location">
    <subcellularLocation>
        <location evidence="1">Golgi apparatus</location>
    </subcellularLocation>
</comment>
<dbReference type="EMBL" id="OU963863">
    <property type="protein sequence ID" value="CAH0385741.1"/>
    <property type="molecule type" value="Genomic_DNA"/>
</dbReference>
<evidence type="ECO:0000313" key="11">
    <source>
        <dbReference type="EMBL" id="CAH0385741.1"/>
    </source>
</evidence>
<feature type="binding site" evidence="8">
    <location>
        <position position="188"/>
    </location>
    <ligand>
        <name>Mn(2+)</name>
        <dbReference type="ChEBI" id="CHEBI:29035"/>
    </ligand>
</feature>
<dbReference type="InterPro" id="IPR024869">
    <property type="entry name" value="FAM20"/>
</dbReference>
<evidence type="ECO:0000256" key="7">
    <source>
        <dbReference type="PIRSR" id="PIRSR624869-2"/>
    </source>
</evidence>
<dbReference type="GO" id="GO:0046872">
    <property type="term" value="F:metal ion binding"/>
    <property type="evidence" value="ECO:0007669"/>
    <property type="project" value="UniProtKB-KW"/>
</dbReference>
<organism evidence="11 12">
    <name type="scientific">Bemisia tabaci</name>
    <name type="common">Sweetpotato whitefly</name>
    <name type="synonym">Aleurodes tabaci</name>
    <dbReference type="NCBI Taxonomy" id="7038"/>
    <lineage>
        <taxon>Eukaryota</taxon>
        <taxon>Metazoa</taxon>
        <taxon>Ecdysozoa</taxon>
        <taxon>Arthropoda</taxon>
        <taxon>Hexapoda</taxon>
        <taxon>Insecta</taxon>
        <taxon>Pterygota</taxon>
        <taxon>Neoptera</taxon>
        <taxon>Paraneoptera</taxon>
        <taxon>Hemiptera</taxon>
        <taxon>Sternorrhyncha</taxon>
        <taxon>Aleyrodoidea</taxon>
        <taxon>Aleyrodidae</taxon>
        <taxon>Aleyrodinae</taxon>
        <taxon>Bemisia</taxon>
    </lineage>
</organism>
<name>A0A9P0F264_BEMTA</name>
<feature type="binding site" evidence="7">
    <location>
        <position position="342"/>
    </location>
    <ligand>
        <name>ATP</name>
        <dbReference type="ChEBI" id="CHEBI:30616"/>
    </ligand>
</feature>
<evidence type="ECO:0000259" key="10">
    <source>
        <dbReference type="Pfam" id="PF06702"/>
    </source>
</evidence>
<comment type="cofactor">
    <cofactor evidence="8">
        <name>Mn(2+)</name>
        <dbReference type="ChEBI" id="CHEBI:29035"/>
    </cofactor>
</comment>
<reference evidence="11" key="1">
    <citation type="submission" date="2021-12" db="EMBL/GenBank/DDBJ databases">
        <authorList>
            <person name="King R."/>
        </authorList>
    </citation>
    <scope>NUCLEOTIDE SEQUENCE</scope>
</reference>
<feature type="binding site" evidence="7">
    <location>
        <position position="153"/>
    </location>
    <ligand>
        <name>ATP</name>
        <dbReference type="ChEBI" id="CHEBI:30616"/>
    </ligand>
</feature>
<keyword evidence="8" id="KW-0479">Metal-binding</keyword>
<feature type="transmembrane region" description="Helical" evidence="9">
    <location>
        <begin position="12"/>
        <end position="32"/>
    </location>
</feature>
<dbReference type="AlphaFoldDB" id="A0A9P0F264"/>
<evidence type="ECO:0000313" key="12">
    <source>
        <dbReference type="Proteomes" id="UP001152759"/>
    </source>
</evidence>
<dbReference type="KEGG" id="btab:109041879"/>
<keyword evidence="8" id="KW-0464">Manganese</keyword>
<dbReference type="PANTHER" id="PTHR12450">
    <property type="entry name" value="DENTIN MATRIX PROTEIN 4 PROTEIN FAM20"/>
    <property type="match status" value="1"/>
</dbReference>
<keyword evidence="5" id="KW-0325">Glycoprotein</keyword>
<keyword evidence="7" id="KW-0547">Nucleotide-binding</keyword>
<protein>
    <recommendedName>
        <fullName evidence="10">FAM20 C-terminal domain-containing protein</fullName>
    </recommendedName>
</protein>
<feature type="binding site" evidence="8">
    <location>
        <position position="355"/>
    </location>
    <ligand>
        <name>Mn(2+)</name>
        <dbReference type="ChEBI" id="CHEBI:29035"/>
    </ligand>
</feature>
<sequence length="447" mass="51407">MSFIRMRFNIKLCFVFLLLIIMINVLLLFAIFSQERKVMMPASPADKQLKDSKHEKGIANDFFATRIIEGSKAISKFYKVPLLNPLMKKHLDTLINDLQVHINASEKLLARSVAWVTWQELVPRQGEPLLGSVLHALKTLPISSVDNASKGTQLKLMVSFQSNLKAIFKPKWYPLNTIIEGPVYAGKDRYFGEVAAFHLSLLLGLPRAPISVRRQFNVQLELAPIASPELLKTFSNNNDNETCMYGVCYYCHPNDPVCTENGMLDGALILWLPEYMEIKKYKHPWRRTYRKNVLAKWETDSEFCAKVNVSQFYRNRPSVLLDLIDTSIFDFLIDNGDRHHFEMFANTESPVLLIDNGKSFGNPHSDHLDILAPLYQCCRIRYSTYERLLVLKGGTLSRYLSEMLKMVYDSTILTDLHLEALERRLLLVFSAIVFCIKEKGEEFVLVR</sequence>
<proteinExistence type="inferred from homology"/>
<feature type="domain" description="FAM20 C-terminal" evidence="10">
    <location>
        <begin position="235"/>
        <end position="444"/>
    </location>
</feature>
<feature type="binding site" evidence="7">
    <location>
        <begin position="269"/>
        <end position="272"/>
    </location>
    <ligand>
        <name>ATP</name>
        <dbReference type="ChEBI" id="CHEBI:30616"/>
    </ligand>
</feature>
<evidence type="ECO:0000256" key="3">
    <source>
        <dbReference type="ARBA" id="ARBA00023034"/>
    </source>
</evidence>
<keyword evidence="7" id="KW-0067">ATP-binding</keyword>
<evidence type="ECO:0000256" key="4">
    <source>
        <dbReference type="ARBA" id="ARBA00023157"/>
    </source>
</evidence>
<dbReference type="PANTHER" id="PTHR12450:SF14">
    <property type="entry name" value="GLYCOSAMINOGLYCAN XYLOSYLKINASE"/>
    <property type="match status" value="1"/>
</dbReference>
<accession>A0A9P0F264</accession>
<keyword evidence="3" id="KW-0333">Golgi apparatus</keyword>
<evidence type="ECO:0000256" key="6">
    <source>
        <dbReference type="PIRSR" id="PIRSR624869-1"/>
    </source>
</evidence>
<dbReference type="Proteomes" id="UP001152759">
    <property type="component" value="Chromosome 2"/>
</dbReference>
<keyword evidence="9" id="KW-0472">Membrane</keyword>
<keyword evidence="4" id="KW-1015">Disulfide bond</keyword>
<evidence type="ECO:0000256" key="8">
    <source>
        <dbReference type="PIRSR" id="PIRSR624869-3"/>
    </source>
</evidence>
<evidence type="ECO:0000256" key="1">
    <source>
        <dbReference type="ARBA" id="ARBA00004555"/>
    </source>
</evidence>
<keyword evidence="9" id="KW-0812">Transmembrane</keyword>
<evidence type="ECO:0000256" key="5">
    <source>
        <dbReference type="ARBA" id="ARBA00023180"/>
    </source>
</evidence>
<feature type="binding site" evidence="7">
    <location>
        <position position="355"/>
    </location>
    <ligand>
        <name>ATP</name>
        <dbReference type="ChEBI" id="CHEBI:30616"/>
    </ligand>
</feature>